<accession>A0ABY3LIC1</accession>
<reference evidence="1 2" key="1">
    <citation type="submission" date="2018-10" db="EMBL/GenBank/DDBJ databases">
        <title>Draft genome sequence of Pantoea vagans isolated from corpses of the sugarcane aphid Melanaphis sacchari Zehntner.</title>
        <authorList>
            <person name="Toledo E."/>
            <person name="Pena G."/>
            <person name="Lozano L."/>
        </authorList>
    </citation>
    <scope>NUCLEOTIDE SEQUENCE [LARGE SCALE GENOMIC DNA]</scope>
    <source>
        <strain evidence="1 2">ET-90</strain>
    </source>
</reference>
<evidence type="ECO:0008006" key="3">
    <source>
        <dbReference type="Google" id="ProtNLM"/>
    </source>
</evidence>
<gene>
    <name evidence="1" type="ORF">D9O29_05600</name>
</gene>
<proteinExistence type="predicted"/>
<keyword evidence="2" id="KW-1185">Reference proteome</keyword>
<evidence type="ECO:0000313" key="2">
    <source>
        <dbReference type="Proteomes" id="UP000426772"/>
    </source>
</evidence>
<comment type="caution">
    <text evidence="1">The sequence shown here is derived from an EMBL/GenBank/DDBJ whole genome shotgun (WGS) entry which is preliminary data.</text>
</comment>
<organism evidence="1 2">
    <name type="scientific">Pantoea vagans</name>
    <dbReference type="NCBI Taxonomy" id="470934"/>
    <lineage>
        <taxon>Bacteria</taxon>
        <taxon>Pseudomonadati</taxon>
        <taxon>Pseudomonadota</taxon>
        <taxon>Gammaproteobacteria</taxon>
        <taxon>Enterobacterales</taxon>
        <taxon>Erwiniaceae</taxon>
        <taxon>Pantoea</taxon>
    </lineage>
</organism>
<dbReference type="EMBL" id="RCNL01000002">
    <property type="protein sequence ID" value="TXL79749.1"/>
    <property type="molecule type" value="Genomic_DNA"/>
</dbReference>
<name>A0ABY3LIC1_9GAMM</name>
<protein>
    <recommendedName>
        <fullName evidence="3">DUF2357 domain-containing protein</fullName>
    </recommendedName>
</protein>
<sequence length="546" mass="61696">MKTLSALEKTLISFDTISVKNAQVLWLSPDTPFDSAYFLDNYAWVIPDHKLVKGRSKRFWADLYGGSEVAGNGGSARAGYDGKFQLKGIGPTPLVSRYRDRYHSDGCLSAFQAFSDAFWGRTLNSVLPYGAVQSHCIIILPLSIPNDVYPANTSRALLVRDAPVRLAHFDRALFYKPQQEIKSQLPVDSERTEINFQQIEDFLDNELSGTMRKCDNPQQAGRYLISALIHRLARQLAFCRASLIKLTTSASNVNINGALLDFNATSSAVPKLFRDRKIWDEQMRYLQSEWQNVLGSLKNINFLWFKYRGGEAEPYSSQQVEQLYTEEFMRWRIFYTLCRTGFPATLHATLPKNKLAKFITLYDRALILAPEVLFAKNGELPAVTRLMLALATGKEEIQDILCQHGSSTPGHAFLKGCLDLLPEANCHQLTAIAFSSYRQRCIDQRLDFQAFNEEFDTFEGPLSALMEKAGARATFHLALDDSEHMSLLPGVSPSLTFCWQTGKLSFDHQLCDFNDLPAAIFDALYHYYDARVVELIETKNGTKHVI</sequence>
<dbReference type="Proteomes" id="UP000426772">
    <property type="component" value="Unassembled WGS sequence"/>
</dbReference>
<dbReference type="RefSeq" id="WP_147788704.1">
    <property type="nucleotide sequence ID" value="NZ_RCNL01000002.1"/>
</dbReference>
<evidence type="ECO:0000313" key="1">
    <source>
        <dbReference type="EMBL" id="TXL79749.1"/>
    </source>
</evidence>